<proteinExistence type="predicted"/>
<name>A0AAW2DDN2_9ROSI</name>
<keyword evidence="3" id="KW-1185">Reference proteome</keyword>
<evidence type="ECO:0000313" key="2">
    <source>
        <dbReference type="EMBL" id="KAL0007355.1"/>
    </source>
</evidence>
<dbReference type="Proteomes" id="UP001459277">
    <property type="component" value="Unassembled WGS sequence"/>
</dbReference>
<evidence type="ECO:0000313" key="3">
    <source>
        <dbReference type="Proteomes" id="UP001459277"/>
    </source>
</evidence>
<sequence>MVLLGVRAIPFTFVAHMLAILGLVVVLVWTLDFRGRLVWESWTDWSCQLGNFYDDICCLAGRLQYVEFRSIRRSPNGVAHSFARYARHLSEDIFWLEDSPPPALKVLYLDSISIAN</sequence>
<keyword evidence="1" id="KW-0472">Membrane</keyword>
<organism evidence="2 3">
    <name type="scientific">Lithocarpus litseifolius</name>
    <dbReference type="NCBI Taxonomy" id="425828"/>
    <lineage>
        <taxon>Eukaryota</taxon>
        <taxon>Viridiplantae</taxon>
        <taxon>Streptophyta</taxon>
        <taxon>Embryophyta</taxon>
        <taxon>Tracheophyta</taxon>
        <taxon>Spermatophyta</taxon>
        <taxon>Magnoliopsida</taxon>
        <taxon>eudicotyledons</taxon>
        <taxon>Gunneridae</taxon>
        <taxon>Pentapetalae</taxon>
        <taxon>rosids</taxon>
        <taxon>fabids</taxon>
        <taxon>Fagales</taxon>
        <taxon>Fagaceae</taxon>
        <taxon>Lithocarpus</taxon>
    </lineage>
</organism>
<dbReference type="EMBL" id="JAZDWU010000003">
    <property type="protein sequence ID" value="KAL0007355.1"/>
    <property type="molecule type" value="Genomic_DNA"/>
</dbReference>
<dbReference type="AlphaFoldDB" id="A0AAW2DDN2"/>
<keyword evidence="1" id="KW-0812">Transmembrane</keyword>
<gene>
    <name evidence="2" type="ORF">SO802_008857</name>
</gene>
<feature type="transmembrane region" description="Helical" evidence="1">
    <location>
        <begin position="12"/>
        <end position="31"/>
    </location>
</feature>
<keyword evidence="1" id="KW-1133">Transmembrane helix</keyword>
<evidence type="ECO:0000256" key="1">
    <source>
        <dbReference type="SAM" id="Phobius"/>
    </source>
</evidence>
<protein>
    <recommendedName>
        <fullName evidence="4">RNase H type-1 domain-containing protein</fullName>
    </recommendedName>
</protein>
<evidence type="ECO:0008006" key="4">
    <source>
        <dbReference type="Google" id="ProtNLM"/>
    </source>
</evidence>
<reference evidence="2 3" key="1">
    <citation type="submission" date="2024-01" db="EMBL/GenBank/DDBJ databases">
        <title>A telomere-to-telomere, gap-free genome of sweet tea (Lithocarpus litseifolius).</title>
        <authorList>
            <person name="Zhou J."/>
        </authorList>
    </citation>
    <scope>NUCLEOTIDE SEQUENCE [LARGE SCALE GENOMIC DNA]</scope>
    <source>
        <strain evidence="2">Zhou-2022a</strain>
        <tissue evidence="2">Leaf</tissue>
    </source>
</reference>
<comment type="caution">
    <text evidence="2">The sequence shown here is derived from an EMBL/GenBank/DDBJ whole genome shotgun (WGS) entry which is preliminary data.</text>
</comment>
<accession>A0AAW2DDN2</accession>